<accession>A0A8H3ISC2</accession>
<evidence type="ECO:0000256" key="2">
    <source>
        <dbReference type="ARBA" id="ARBA00004173"/>
    </source>
</evidence>
<proteinExistence type="inferred from homology"/>
<dbReference type="EMBL" id="CAJPDQ010000021">
    <property type="protein sequence ID" value="CAF9924234.1"/>
    <property type="molecule type" value="Genomic_DNA"/>
</dbReference>
<evidence type="ECO:0000313" key="8">
    <source>
        <dbReference type="Proteomes" id="UP000664169"/>
    </source>
</evidence>
<feature type="compositionally biased region" description="Basic and acidic residues" evidence="6">
    <location>
        <begin position="405"/>
        <end position="415"/>
    </location>
</feature>
<keyword evidence="8" id="KW-1185">Reference proteome</keyword>
<feature type="compositionally biased region" description="Polar residues" evidence="6">
    <location>
        <begin position="187"/>
        <end position="203"/>
    </location>
</feature>
<evidence type="ECO:0000256" key="4">
    <source>
        <dbReference type="ARBA" id="ARBA00013566"/>
    </source>
</evidence>
<comment type="subcellular location">
    <subcellularLocation>
        <location evidence="2">Mitochondrion</location>
    </subcellularLocation>
</comment>
<evidence type="ECO:0000256" key="3">
    <source>
        <dbReference type="ARBA" id="ARBA00010895"/>
    </source>
</evidence>
<name>A0A8H3ISC2_9LECA</name>
<evidence type="ECO:0000313" key="7">
    <source>
        <dbReference type="EMBL" id="CAF9924234.1"/>
    </source>
</evidence>
<dbReference type="InterPro" id="IPR010487">
    <property type="entry name" value="NGRN/Rrg9"/>
</dbReference>
<dbReference type="Proteomes" id="UP000664169">
    <property type="component" value="Unassembled WGS sequence"/>
</dbReference>
<protein>
    <recommendedName>
        <fullName evidence="4">Required for respiratory growth protein 9, mitochondrial</fullName>
    </recommendedName>
</protein>
<dbReference type="AlphaFoldDB" id="A0A8H3ISC2"/>
<feature type="region of interest" description="Disordered" evidence="6">
    <location>
        <begin position="235"/>
        <end position="276"/>
    </location>
</feature>
<dbReference type="GO" id="GO:0005739">
    <property type="term" value="C:mitochondrion"/>
    <property type="evidence" value="ECO:0007669"/>
    <property type="project" value="UniProtKB-SubCell"/>
</dbReference>
<feature type="compositionally biased region" description="Polar residues" evidence="6">
    <location>
        <begin position="100"/>
        <end position="117"/>
    </location>
</feature>
<feature type="region of interest" description="Disordered" evidence="6">
    <location>
        <begin position="390"/>
        <end position="433"/>
    </location>
</feature>
<feature type="compositionally biased region" description="Basic and acidic residues" evidence="6">
    <location>
        <begin position="138"/>
        <end position="147"/>
    </location>
</feature>
<feature type="region of interest" description="Disordered" evidence="6">
    <location>
        <begin position="86"/>
        <end position="218"/>
    </location>
</feature>
<comment type="similarity">
    <text evidence="3">Belongs to the RRG9 family.</text>
</comment>
<dbReference type="GO" id="GO:0005634">
    <property type="term" value="C:nucleus"/>
    <property type="evidence" value="ECO:0007669"/>
    <property type="project" value="TreeGrafter"/>
</dbReference>
<evidence type="ECO:0000256" key="1">
    <source>
        <dbReference type="ARBA" id="ARBA00003548"/>
    </source>
</evidence>
<reference evidence="7" key="1">
    <citation type="submission" date="2021-03" db="EMBL/GenBank/DDBJ databases">
        <authorList>
            <person name="Tagirdzhanova G."/>
        </authorList>
    </citation>
    <scope>NUCLEOTIDE SEQUENCE</scope>
</reference>
<dbReference type="OrthoDB" id="5578174at2759"/>
<evidence type="ECO:0000256" key="6">
    <source>
        <dbReference type="SAM" id="MobiDB-lite"/>
    </source>
</evidence>
<dbReference type="PANTHER" id="PTHR13475:SF3">
    <property type="entry name" value="NEUGRIN"/>
    <property type="match status" value="1"/>
</dbReference>
<dbReference type="PANTHER" id="PTHR13475">
    <property type="entry name" value="NEUGRIN"/>
    <property type="match status" value="1"/>
</dbReference>
<gene>
    <name evidence="7" type="ORF">GOMPHAMPRED_003560</name>
</gene>
<evidence type="ECO:0000256" key="5">
    <source>
        <dbReference type="ARBA" id="ARBA00022946"/>
    </source>
</evidence>
<comment type="function">
    <text evidence="1">Required for respiratory activity and maintenance and expression of the mitochondrial genome.</text>
</comment>
<comment type="caution">
    <text evidence="7">The sequence shown here is derived from an EMBL/GenBank/DDBJ whole genome shotgun (WGS) entry which is preliminary data.</text>
</comment>
<keyword evidence="5" id="KW-0809">Transit peptide</keyword>
<organism evidence="7 8">
    <name type="scientific">Gomphillus americanus</name>
    <dbReference type="NCBI Taxonomy" id="1940652"/>
    <lineage>
        <taxon>Eukaryota</taxon>
        <taxon>Fungi</taxon>
        <taxon>Dikarya</taxon>
        <taxon>Ascomycota</taxon>
        <taxon>Pezizomycotina</taxon>
        <taxon>Lecanoromycetes</taxon>
        <taxon>OSLEUM clade</taxon>
        <taxon>Ostropomycetidae</taxon>
        <taxon>Ostropales</taxon>
        <taxon>Graphidaceae</taxon>
        <taxon>Gomphilloideae</taxon>
        <taxon>Gomphillus</taxon>
    </lineage>
</organism>
<sequence>MTGLRNTRLLQTKWLQHTRNLSSAISLRSGILEPVICDKLPEKGDSVAILSDKTFIAQDTIGARNPIPLKERSVDISDWGKQRQFLFQDSGTGRNKKLKQNTALGNTRPNKKVQTPTSEDDKNRSTTSVVPLDPEQNETLREIKRIYDSQPEQDPIYNEREPHNSLTKGLTAGRQKDRWRNRGPLSSLPNVVQSSNSPASNSEPVPLRKKDRWRNRISSSECVKPNIVDKKISKGFAGDLAPRPARQIDKSQDQSSDQSTAGMSSHSDLTGKKPKESVADLPAWKVHKRAVKAKLGDQAWKPLKRLSPDAREGVRQLHSENPTLWSTENLANHFQLSPDAIRRIIKSSWKPTENEREEQRERWIRRGETIWNRYVEIGYKAPRKWRGLNPIPATKSSSAYGATEFKPEEWSKDQVEESEQSGGLVSGLENRIT</sequence>
<dbReference type="Pfam" id="PF06413">
    <property type="entry name" value="Neugrin"/>
    <property type="match status" value="1"/>
</dbReference>